<comment type="caution">
    <text evidence="4">The sequence shown here is derived from an EMBL/GenBank/DDBJ whole genome shotgun (WGS) entry which is preliminary data.</text>
</comment>
<keyword evidence="2" id="KW-0472">Membrane</keyword>
<keyword evidence="5" id="KW-1185">Reference proteome</keyword>
<name>A0A0P9DCT6_9CHLR</name>
<gene>
    <name evidence="4" type="ORF">SE17_41845</name>
</gene>
<evidence type="ECO:0000256" key="2">
    <source>
        <dbReference type="ARBA" id="ARBA00022475"/>
    </source>
</evidence>
<evidence type="ECO:0008006" key="6">
    <source>
        <dbReference type="Google" id="ProtNLM"/>
    </source>
</evidence>
<proteinExistence type="predicted"/>
<dbReference type="Proteomes" id="UP000050509">
    <property type="component" value="Unassembled WGS sequence"/>
</dbReference>
<sequence length="124" mass="13941">ITVAYRVAEEQQEAFFQAMAAVEIIRRRDGATRWGLFRDAADLERVLETFVVASWDEHMRQHERATVADRAEEERALDLTVPDSTTEVSHFIAARAILRHSAPAEAGNPSRSGQESVLHGRAEK</sequence>
<evidence type="ECO:0000256" key="3">
    <source>
        <dbReference type="SAM" id="MobiDB-lite"/>
    </source>
</evidence>
<dbReference type="AlphaFoldDB" id="A0A0P9DCT6"/>
<feature type="non-terminal residue" evidence="4">
    <location>
        <position position="1"/>
    </location>
</feature>
<evidence type="ECO:0000256" key="1">
    <source>
        <dbReference type="ARBA" id="ARBA00022448"/>
    </source>
</evidence>
<dbReference type="InterPro" id="IPR010290">
    <property type="entry name" value="TM_effector"/>
</dbReference>
<accession>A0A0P9DCT6</accession>
<dbReference type="EMBL" id="LJCR01003287">
    <property type="protein sequence ID" value="KPV47737.1"/>
    <property type="molecule type" value="Genomic_DNA"/>
</dbReference>
<reference evidence="4 5" key="1">
    <citation type="submission" date="2015-09" db="EMBL/GenBank/DDBJ databases">
        <title>Draft genome sequence of Kouleothrix aurantiaca JCM 19913.</title>
        <authorList>
            <person name="Hemp J."/>
        </authorList>
    </citation>
    <scope>NUCLEOTIDE SEQUENCE [LARGE SCALE GENOMIC DNA]</scope>
    <source>
        <strain evidence="4 5">COM-B</strain>
    </source>
</reference>
<organism evidence="4 5">
    <name type="scientific">Kouleothrix aurantiaca</name>
    <dbReference type="NCBI Taxonomy" id="186479"/>
    <lineage>
        <taxon>Bacteria</taxon>
        <taxon>Bacillati</taxon>
        <taxon>Chloroflexota</taxon>
        <taxon>Chloroflexia</taxon>
        <taxon>Chloroflexales</taxon>
        <taxon>Roseiflexineae</taxon>
        <taxon>Roseiflexaceae</taxon>
        <taxon>Kouleothrix</taxon>
    </lineage>
</organism>
<dbReference type="Pfam" id="PF05977">
    <property type="entry name" value="MFS_3"/>
    <property type="match status" value="1"/>
</dbReference>
<feature type="region of interest" description="Disordered" evidence="3">
    <location>
        <begin position="102"/>
        <end position="124"/>
    </location>
</feature>
<protein>
    <recommendedName>
        <fullName evidence="6">MFS transporter</fullName>
    </recommendedName>
</protein>
<keyword evidence="1" id="KW-0813">Transport</keyword>
<evidence type="ECO:0000313" key="5">
    <source>
        <dbReference type="Proteomes" id="UP000050509"/>
    </source>
</evidence>
<keyword evidence="2" id="KW-1003">Cell membrane</keyword>
<evidence type="ECO:0000313" key="4">
    <source>
        <dbReference type="EMBL" id="KPV47737.1"/>
    </source>
</evidence>